<dbReference type="EMBL" id="NFEN01000135">
    <property type="protein sequence ID" value="OUA19783.1"/>
    <property type="molecule type" value="Genomic_DNA"/>
</dbReference>
<name>A0A9X6KMD5_BACTU</name>
<reference evidence="1 2" key="1">
    <citation type="submission" date="2016-10" db="EMBL/GenBank/DDBJ databases">
        <title>Comparative genomics of Bacillus thuringiensis reveals a path to pathogens against multiple invertebrate hosts.</title>
        <authorList>
            <person name="Zheng J."/>
            <person name="Gao Q."/>
            <person name="Liu H."/>
            <person name="Peng D."/>
            <person name="Ruan L."/>
            <person name="Sun M."/>
        </authorList>
    </citation>
    <scope>NUCLEOTIDE SEQUENCE [LARGE SCALE GENOMIC DNA]</scope>
    <source>
        <strain evidence="1">I13</strain>
    </source>
</reference>
<sequence length="303" mass="34132">MTKKPEFKALSDAIHNGEIALPEELQTALKQAVAIAENQRVRTSAELDAIRHKELRKEDTRRFVMVNGNEGEQTRYDQATLNQLGVLFKLSLYLQMNAGGLLMHDTGRGKYGIRPLTTKDIQKLLKRGEKSTLKALMYLEYIGAVVRDNSQRPTLYYINEDLIRCGRTDGTFDNFTKVYKEEAKQLLSKLSDRQAGSIFKLMPYAHKDTYVLCTNPQEFEPSHVEILSSRDIAKILGIAYNSTRNLLSSLINDGAMISVSGAKTGVKGRGYVISPYVCDRGVLNNPLEGEIKELYRQFTEKSA</sequence>
<dbReference type="RefSeq" id="WP_021728372.1">
    <property type="nucleotide sequence ID" value="NZ_CP059975.1"/>
</dbReference>
<evidence type="ECO:0000313" key="2">
    <source>
        <dbReference type="Proteomes" id="UP000195077"/>
    </source>
</evidence>
<proteinExistence type="predicted"/>
<accession>A0A9X6KMD5</accession>
<gene>
    <name evidence="1" type="ORF">BK775_24470</name>
</gene>
<protein>
    <submittedName>
        <fullName evidence="1">Uncharacterized protein</fullName>
    </submittedName>
</protein>
<comment type="caution">
    <text evidence="1">The sequence shown here is derived from an EMBL/GenBank/DDBJ whole genome shotgun (WGS) entry which is preliminary data.</text>
</comment>
<dbReference type="AlphaFoldDB" id="A0A9X6KMD5"/>
<dbReference type="Proteomes" id="UP000195077">
    <property type="component" value="Unassembled WGS sequence"/>
</dbReference>
<organism evidence="1 2">
    <name type="scientific">Bacillus thuringiensis</name>
    <dbReference type="NCBI Taxonomy" id="1428"/>
    <lineage>
        <taxon>Bacteria</taxon>
        <taxon>Bacillati</taxon>
        <taxon>Bacillota</taxon>
        <taxon>Bacilli</taxon>
        <taxon>Bacillales</taxon>
        <taxon>Bacillaceae</taxon>
        <taxon>Bacillus</taxon>
        <taxon>Bacillus cereus group</taxon>
    </lineage>
</organism>
<evidence type="ECO:0000313" key="1">
    <source>
        <dbReference type="EMBL" id="OUA19783.1"/>
    </source>
</evidence>